<gene>
    <name evidence="1" type="ORF">AABB92_08825</name>
</gene>
<evidence type="ECO:0000313" key="1">
    <source>
        <dbReference type="EMBL" id="MEL7695766.1"/>
    </source>
</evidence>
<dbReference type="Proteomes" id="UP001468095">
    <property type="component" value="Unassembled WGS sequence"/>
</dbReference>
<dbReference type="EMBL" id="JBCGBG010000001">
    <property type="protein sequence ID" value="MEL7695766.1"/>
    <property type="molecule type" value="Genomic_DNA"/>
</dbReference>
<accession>A0ABU9MHZ3</accession>
<protein>
    <submittedName>
        <fullName evidence="1">Uncharacterized protein</fullName>
    </submittedName>
</protein>
<name>A0ABU9MHZ3_9GAMM</name>
<evidence type="ECO:0000313" key="2">
    <source>
        <dbReference type="Proteomes" id="UP001468095"/>
    </source>
</evidence>
<comment type="caution">
    <text evidence="1">The sequence shown here is derived from an EMBL/GenBank/DDBJ whole genome shotgun (WGS) entry which is preliminary data.</text>
</comment>
<dbReference type="RefSeq" id="WP_031376850.1">
    <property type="nucleotide sequence ID" value="NZ_JBCGBG010000001.1"/>
</dbReference>
<proteinExistence type="predicted"/>
<keyword evidence="2" id="KW-1185">Reference proteome</keyword>
<reference evidence="1 2" key="1">
    <citation type="submission" date="2024-04" db="EMBL/GenBank/DDBJ databases">
        <authorList>
            <person name="Suleimanova A.D."/>
            <person name="Pudova D.S."/>
            <person name="Shagimardanova E.I."/>
            <person name="Sharipova M.R."/>
        </authorList>
    </citation>
    <scope>NUCLEOTIDE SEQUENCE [LARGE SCALE GENOMIC DNA]</scope>
    <source>
        <strain evidence="1 2">3.1</strain>
    </source>
</reference>
<organism evidence="1 2">
    <name type="scientific">Pantoea brenneri</name>
    <dbReference type="NCBI Taxonomy" id="472694"/>
    <lineage>
        <taxon>Bacteria</taxon>
        <taxon>Pseudomonadati</taxon>
        <taxon>Pseudomonadota</taxon>
        <taxon>Gammaproteobacteria</taxon>
        <taxon>Enterobacterales</taxon>
        <taxon>Erwiniaceae</taxon>
        <taxon>Pantoea</taxon>
    </lineage>
</organism>
<sequence>MTMILFYFLYVTNEVRIETDGQEELLIEDRNGEVRTISDPVKYLTIEQHEDEYFNESLLKLYIDTLIDVVELLKAMCDH</sequence>